<reference evidence="1" key="1">
    <citation type="submission" date="2023-02" db="EMBL/GenBank/DDBJ databases">
        <title>Georgenia sp.10Sc9-8, isolated from a soil sample collected from the Taklamakan desert.</title>
        <authorList>
            <person name="Liu S."/>
        </authorList>
    </citation>
    <scope>NUCLEOTIDE SEQUENCE</scope>
    <source>
        <strain evidence="1">10Sc9-8</strain>
    </source>
</reference>
<dbReference type="Proteomes" id="UP001165561">
    <property type="component" value="Unassembled WGS sequence"/>
</dbReference>
<evidence type="ECO:0008006" key="3">
    <source>
        <dbReference type="Google" id="ProtNLM"/>
    </source>
</evidence>
<accession>A0ABT5TXD0</accession>
<organism evidence="1 2">
    <name type="scientific">Georgenia halotolerans</name>
    <dbReference type="NCBI Taxonomy" id="3028317"/>
    <lineage>
        <taxon>Bacteria</taxon>
        <taxon>Bacillati</taxon>
        <taxon>Actinomycetota</taxon>
        <taxon>Actinomycetes</taxon>
        <taxon>Micrococcales</taxon>
        <taxon>Bogoriellaceae</taxon>
        <taxon>Georgenia</taxon>
    </lineage>
</organism>
<evidence type="ECO:0000313" key="1">
    <source>
        <dbReference type="EMBL" id="MDD9206723.1"/>
    </source>
</evidence>
<name>A0ABT5TXD0_9MICO</name>
<keyword evidence="2" id="KW-1185">Reference proteome</keyword>
<comment type="caution">
    <text evidence="1">The sequence shown here is derived from an EMBL/GenBank/DDBJ whole genome shotgun (WGS) entry which is preliminary data.</text>
</comment>
<proteinExistence type="predicted"/>
<gene>
    <name evidence="1" type="ORF">PU560_09625</name>
</gene>
<sequence>MTDAVALQNSAETEFLAHLHRRFLGSWRVEAGGAQVHAITAGNQGLSFTVVGSEEDVWQVPGDWVIGAEPRTLHRWWAFVMILDGLYSSAVFLLPEVAAKRVVLTAASKVLAAKGLVAPALQPGGRIEVPLFDLLPMAKGFDDLPA</sequence>
<evidence type="ECO:0000313" key="2">
    <source>
        <dbReference type="Proteomes" id="UP001165561"/>
    </source>
</evidence>
<protein>
    <recommendedName>
        <fullName evidence="3">DUF2750 domain-containing protein</fullName>
    </recommendedName>
</protein>
<dbReference type="EMBL" id="JARACI010000961">
    <property type="protein sequence ID" value="MDD9206723.1"/>
    <property type="molecule type" value="Genomic_DNA"/>
</dbReference>